<dbReference type="EMBL" id="BAAARW010000020">
    <property type="protein sequence ID" value="GAA2433065.1"/>
    <property type="molecule type" value="Genomic_DNA"/>
</dbReference>
<comment type="caution">
    <text evidence="2">The sequence shown here is derived from an EMBL/GenBank/DDBJ whole genome shotgun (WGS) entry which is preliminary data.</text>
</comment>
<dbReference type="PRINTS" id="PR00111">
    <property type="entry name" value="ABHYDROLASE"/>
</dbReference>
<evidence type="ECO:0000259" key="1">
    <source>
        <dbReference type="Pfam" id="PF00561"/>
    </source>
</evidence>
<name>A0ABN3JKG8_9ACTN</name>
<reference evidence="2 3" key="1">
    <citation type="journal article" date="2019" name="Int. J. Syst. Evol. Microbiol.">
        <title>The Global Catalogue of Microorganisms (GCM) 10K type strain sequencing project: providing services to taxonomists for standard genome sequencing and annotation.</title>
        <authorList>
            <consortium name="The Broad Institute Genomics Platform"/>
            <consortium name="The Broad Institute Genome Sequencing Center for Infectious Disease"/>
            <person name="Wu L."/>
            <person name="Ma J."/>
        </authorList>
    </citation>
    <scope>NUCLEOTIDE SEQUENCE [LARGE SCALE GENOMIC DNA]</scope>
    <source>
        <strain evidence="2 3">JCM 3325</strain>
    </source>
</reference>
<protein>
    <submittedName>
        <fullName evidence="2">Alpha/beta hydrolase</fullName>
    </submittedName>
</protein>
<dbReference type="PANTHER" id="PTHR43798">
    <property type="entry name" value="MONOACYLGLYCEROL LIPASE"/>
    <property type="match status" value="1"/>
</dbReference>
<dbReference type="SUPFAM" id="SSF53474">
    <property type="entry name" value="alpha/beta-Hydrolases"/>
    <property type="match status" value="1"/>
</dbReference>
<dbReference type="GO" id="GO:0016787">
    <property type="term" value="F:hydrolase activity"/>
    <property type="evidence" value="ECO:0007669"/>
    <property type="project" value="UniProtKB-KW"/>
</dbReference>
<dbReference type="Pfam" id="PF00561">
    <property type="entry name" value="Abhydrolase_1"/>
    <property type="match status" value="1"/>
</dbReference>
<dbReference type="RefSeq" id="WP_344592548.1">
    <property type="nucleotide sequence ID" value="NZ_BAAARW010000020.1"/>
</dbReference>
<dbReference type="PRINTS" id="PR00412">
    <property type="entry name" value="EPOXHYDRLASE"/>
</dbReference>
<accession>A0ABN3JKG8</accession>
<dbReference type="InterPro" id="IPR000073">
    <property type="entry name" value="AB_hydrolase_1"/>
</dbReference>
<dbReference type="PANTHER" id="PTHR43798:SF33">
    <property type="entry name" value="HYDROLASE, PUTATIVE (AFU_ORTHOLOGUE AFUA_2G14860)-RELATED"/>
    <property type="match status" value="1"/>
</dbReference>
<gene>
    <name evidence="2" type="ORF">GCM10010191_53870</name>
</gene>
<organism evidence="2 3">
    <name type="scientific">Actinomadura vinacea</name>
    <dbReference type="NCBI Taxonomy" id="115336"/>
    <lineage>
        <taxon>Bacteria</taxon>
        <taxon>Bacillati</taxon>
        <taxon>Actinomycetota</taxon>
        <taxon>Actinomycetes</taxon>
        <taxon>Streptosporangiales</taxon>
        <taxon>Thermomonosporaceae</taxon>
        <taxon>Actinomadura</taxon>
    </lineage>
</organism>
<dbReference type="Gene3D" id="3.40.50.1820">
    <property type="entry name" value="alpha/beta hydrolase"/>
    <property type="match status" value="1"/>
</dbReference>
<evidence type="ECO:0000313" key="2">
    <source>
        <dbReference type="EMBL" id="GAA2433065.1"/>
    </source>
</evidence>
<dbReference type="InterPro" id="IPR050266">
    <property type="entry name" value="AB_hydrolase_sf"/>
</dbReference>
<keyword evidence="2" id="KW-0378">Hydrolase</keyword>
<dbReference type="InterPro" id="IPR029058">
    <property type="entry name" value="AB_hydrolase_fold"/>
</dbReference>
<proteinExistence type="predicted"/>
<sequence length="263" mass="28557">MPFADLDEVKLFYSDDGAGETALLLVHGLGADSHDWIFTIPALSASHRVVAVDLRGHGHSTTPASGYAVDDYVADLVGLLDHLGIERVVAVGHSLGGTIVAHLAVEHPGRVLGVVEVDPAYGYDAAWPAAFQQVADAIDEQGAAATVPGLAAFWTDETPPALRCWHARKTLTVPAHVLADSMREWGLRHPATVLNEDARLWLTRRNAPVLAFYADPTRTAWEEKTFTTTNSSAIGYPGAGHWLHQERPEAFNEHLTTWLDNIH</sequence>
<keyword evidence="3" id="KW-1185">Reference proteome</keyword>
<dbReference type="InterPro" id="IPR000639">
    <property type="entry name" value="Epox_hydrolase-like"/>
</dbReference>
<evidence type="ECO:0000313" key="3">
    <source>
        <dbReference type="Proteomes" id="UP001501231"/>
    </source>
</evidence>
<dbReference type="Proteomes" id="UP001501231">
    <property type="component" value="Unassembled WGS sequence"/>
</dbReference>
<feature type="domain" description="AB hydrolase-1" evidence="1">
    <location>
        <begin position="22"/>
        <end position="247"/>
    </location>
</feature>